<protein>
    <submittedName>
        <fullName evidence="1">Uncharacterized protein</fullName>
    </submittedName>
</protein>
<sequence>MKLLNVLNESSSYVGVDLRPTFLTMVNVTGAMIAMARERTADPPRKAVAEAVRVLERGALMVMKELASDDVPLLPSTHYDLDAKYSLKGSKRVFLDVVADALEGRVHPDERETDGKFEPRLLDEALATKTPNDEAGKRAKKIALRILFPLVTNAAFAKLLMRPAVYMRIVEDRRRLARAIRRLMKLGNATVVQVARAVLYVFGASTKSLKNSFSPKLVEEWETSRKGGVRRSDTSNPA</sequence>
<evidence type="ECO:0000313" key="1">
    <source>
        <dbReference type="EMBL" id="MRG94636.1"/>
    </source>
</evidence>
<organism evidence="1 2">
    <name type="scientific">Polyangium spumosum</name>
    <dbReference type="NCBI Taxonomy" id="889282"/>
    <lineage>
        <taxon>Bacteria</taxon>
        <taxon>Pseudomonadati</taxon>
        <taxon>Myxococcota</taxon>
        <taxon>Polyangia</taxon>
        <taxon>Polyangiales</taxon>
        <taxon>Polyangiaceae</taxon>
        <taxon>Polyangium</taxon>
    </lineage>
</organism>
<dbReference type="EMBL" id="WJIE01000006">
    <property type="protein sequence ID" value="MRG94636.1"/>
    <property type="molecule type" value="Genomic_DNA"/>
</dbReference>
<dbReference type="Proteomes" id="UP000440224">
    <property type="component" value="Unassembled WGS sequence"/>
</dbReference>
<reference evidence="1 2" key="1">
    <citation type="submission" date="2019-10" db="EMBL/GenBank/DDBJ databases">
        <title>A soil myxobacterium in the family Polyangiaceae.</title>
        <authorList>
            <person name="Li Y."/>
            <person name="Wang J."/>
        </authorList>
    </citation>
    <scope>NUCLEOTIDE SEQUENCE [LARGE SCALE GENOMIC DNA]</scope>
    <source>
        <strain evidence="1 2">DSM 14734</strain>
    </source>
</reference>
<name>A0A6N7PV05_9BACT</name>
<gene>
    <name evidence="1" type="ORF">GF068_22340</name>
</gene>
<accession>A0A6N7PV05</accession>
<evidence type="ECO:0000313" key="2">
    <source>
        <dbReference type="Proteomes" id="UP000440224"/>
    </source>
</evidence>
<comment type="caution">
    <text evidence="1">The sequence shown here is derived from an EMBL/GenBank/DDBJ whole genome shotgun (WGS) entry which is preliminary data.</text>
</comment>
<keyword evidence="2" id="KW-1185">Reference proteome</keyword>
<dbReference type="RefSeq" id="WP_153821466.1">
    <property type="nucleotide sequence ID" value="NZ_WJIE01000006.1"/>
</dbReference>
<dbReference type="AlphaFoldDB" id="A0A6N7PV05"/>
<proteinExistence type="predicted"/>